<gene>
    <name evidence="2" type="ORF">AKO1_012998</name>
</gene>
<feature type="chain" id="PRO_5043901516" evidence="1">
    <location>
        <begin position="20"/>
        <end position="389"/>
    </location>
</feature>
<dbReference type="AlphaFoldDB" id="A0AAW2YLY7"/>
<keyword evidence="3" id="KW-1185">Reference proteome</keyword>
<accession>A0AAW2YLY7</accession>
<organism evidence="2 3">
    <name type="scientific">Acrasis kona</name>
    <dbReference type="NCBI Taxonomy" id="1008807"/>
    <lineage>
        <taxon>Eukaryota</taxon>
        <taxon>Discoba</taxon>
        <taxon>Heterolobosea</taxon>
        <taxon>Tetramitia</taxon>
        <taxon>Eutetramitia</taxon>
        <taxon>Acrasidae</taxon>
        <taxon>Acrasis</taxon>
    </lineage>
</organism>
<protein>
    <submittedName>
        <fullName evidence="2">Mitochondrial group I intron splicing factor CCM1</fullName>
    </submittedName>
</protein>
<dbReference type="Gene3D" id="3.20.20.80">
    <property type="entry name" value="Glycosidases"/>
    <property type="match status" value="1"/>
</dbReference>
<reference evidence="2 3" key="1">
    <citation type="submission" date="2024-03" db="EMBL/GenBank/DDBJ databases">
        <title>The Acrasis kona genome and developmental transcriptomes reveal deep origins of eukaryotic multicellular pathways.</title>
        <authorList>
            <person name="Sheikh S."/>
            <person name="Fu C.-J."/>
            <person name="Brown M.W."/>
            <person name="Baldauf S.L."/>
        </authorList>
    </citation>
    <scope>NUCLEOTIDE SEQUENCE [LARGE SCALE GENOMIC DNA]</scope>
    <source>
        <strain evidence="2 3">ATCC MYA-3509</strain>
    </source>
</reference>
<sequence length="389" mass="44644">MNLLHVFIVLISCATYISCDDMIYNYASCSHGGSITPKGRTTSRTFMLYAYKGYNLLTVLVNGHPQKVFNNTVFLPSNEKELTVTAFFSPQSKPNDYGQNVGILYETWFNAINAGGFRPVYPEEVPPATYRYWGEPAVGRYNSDDERVINIHADLLAASAMDYIIVDYSNNNILDPSLHNPVYNLLNIYQNRAQQGIPTPQIVFLLSASDNQVALLRDLYNRYNHKIFYHLNNKPLLFPTKPCTIDGCDFFENREMWGLLPQGDNRYSFMQLYPQNIVNGNEQIAVSAAQQETYMSLPSAHSRKYDFRTGGNTGGDFQNFDDQWQRAIDNKVRTVTIKAWNEWVAINFEQGYTDQFNADQSNDIEPVRGHFGDAYYNRMKQWIGRFKSL</sequence>
<name>A0AAW2YLY7_9EUKA</name>
<dbReference type="Proteomes" id="UP001431209">
    <property type="component" value="Unassembled WGS sequence"/>
</dbReference>
<proteinExistence type="predicted"/>
<feature type="signal peptide" evidence="1">
    <location>
        <begin position="1"/>
        <end position="19"/>
    </location>
</feature>
<comment type="caution">
    <text evidence="2">The sequence shown here is derived from an EMBL/GenBank/DDBJ whole genome shotgun (WGS) entry which is preliminary data.</text>
</comment>
<dbReference type="EMBL" id="JAOPGA020000301">
    <property type="protein sequence ID" value="KAL0478059.1"/>
    <property type="molecule type" value="Genomic_DNA"/>
</dbReference>
<evidence type="ECO:0000313" key="2">
    <source>
        <dbReference type="EMBL" id="KAL0478059.1"/>
    </source>
</evidence>
<keyword evidence="1" id="KW-0732">Signal</keyword>
<evidence type="ECO:0000256" key="1">
    <source>
        <dbReference type="SAM" id="SignalP"/>
    </source>
</evidence>
<evidence type="ECO:0000313" key="3">
    <source>
        <dbReference type="Proteomes" id="UP001431209"/>
    </source>
</evidence>